<dbReference type="STRING" id="748909.SAMN05192575_10124"/>
<dbReference type="InterPro" id="IPR002751">
    <property type="entry name" value="CbiM/NikMN"/>
</dbReference>
<keyword evidence="2" id="KW-0813">Transport</keyword>
<feature type="transmembrane region" description="Helical" evidence="7">
    <location>
        <begin position="140"/>
        <end position="164"/>
    </location>
</feature>
<evidence type="ECO:0000256" key="1">
    <source>
        <dbReference type="ARBA" id="ARBA00004651"/>
    </source>
</evidence>
<accession>A0A1I0V7H8</accession>
<dbReference type="Proteomes" id="UP000199113">
    <property type="component" value="Unassembled WGS sequence"/>
</dbReference>
<evidence type="ECO:0000256" key="3">
    <source>
        <dbReference type="ARBA" id="ARBA00022475"/>
    </source>
</evidence>
<dbReference type="RefSeq" id="WP_175507289.1">
    <property type="nucleotide sequence ID" value="NZ_FOKC01000001.1"/>
</dbReference>
<keyword evidence="6 7" id="KW-0472">Membrane</keyword>
<evidence type="ECO:0000313" key="8">
    <source>
        <dbReference type="EMBL" id="SFA72291.1"/>
    </source>
</evidence>
<feature type="transmembrane region" description="Helical" evidence="7">
    <location>
        <begin position="40"/>
        <end position="60"/>
    </location>
</feature>
<organism evidence="8 9">
    <name type="scientific">Nocardioides alpinus</name>
    <dbReference type="NCBI Taxonomy" id="748909"/>
    <lineage>
        <taxon>Bacteria</taxon>
        <taxon>Bacillati</taxon>
        <taxon>Actinomycetota</taxon>
        <taxon>Actinomycetes</taxon>
        <taxon>Propionibacteriales</taxon>
        <taxon>Nocardioidaceae</taxon>
        <taxon>Nocardioides</taxon>
    </lineage>
</organism>
<reference evidence="8" key="1">
    <citation type="submission" date="2016-10" db="EMBL/GenBank/DDBJ databases">
        <authorList>
            <person name="de Groot N.N."/>
        </authorList>
    </citation>
    <scope>NUCLEOTIDE SEQUENCE [LARGE SCALE GENOMIC DNA]</scope>
    <source>
        <strain evidence="8">CGMCC 1.10697</strain>
    </source>
</reference>
<dbReference type="Gene3D" id="1.10.1760.20">
    <property type="match status" value="1"/>
</dbReference>
<dbReference type="Pfam" id="PF01891">
    <property type="entry name" value="CbiM"/>
    <property type="match status" value="1"/>
</dbReference>
<feature type="transmembrane region" description="Helical" evidence="7">
    <location>
        <begin position="7"/>
        <end position="28"/>
    </location>
</feature>
<name>A0A1I0V7H8_9ACTN</name>
<feature type="transmembrane region" description="Helical" evidence="7">
    <location>
        <begin position="103"/>
        <end position="128"/>
    </location>
</feature>
<keyword evidence="3" id="KW-1003">Cell membrane</keyword>
<evidence type="ECO:0000256" key="5">
    <source>
        <dbReference type="ARBA" id="ARBA00022989"/>
    </source>
</evidence>
<proteinExistence type="predicted"/>
<sequence>MHVPDGFLDAPTSLATGVVAVGGVALALRGARRELDDRTAPMAGLVATFVFAAQMINFPVGAGTSGHLMGGALAAVLVGPWTAILCMAVVLLVQGLLMADGGITALGTNITLMGLITVGVGWGVFVVLRRVLPSRISMVAPSAAFAAFVSVPIAALVFTGLFAVGGTAPVDLQAVLIAMLGWHTLIGLGEAAVTGLVVGSVVATRPDLVHGARPFVAARDLEIRVPQVVAP</sequence>
<dbReference type="AlphaFoldDB" id="A0A1I0V7H8"/>
<evidence type="ECO:0000256" key="4">
    <source>
        <dbReference type="ARBA" id="ARBA00022692"/>
    </source>
</evidence>
<evidence type="ECO:0000256" key="2">
    <source>
        <dbReference type="ARBA" id="ARBA00022448"/>
    </source>
</evidence>
<evidence type="ECO:0000256" key="6">
    <source>
        <dbReference type="ARBA" id="ARBA00023136"/>
    </source>
</evidence>
<dbReference type="GO" id="GO:0005886">
    <property type="term" value="C:plasma membrane"/>
    <property type="evidence" value="ECO:0007669"/>
    <property type="project" value="UniProtKB-SubCell"/>
</dbReference>
<keyword evidence="5 7" id="KW-1133">Transmembrane helix</keyword>
<gene>
    <name evidence="8" type="ORF">SAMN05192575_10124</name>
</gene>
<dbReference type="EMBL" id="FOKC01000001">
    <property type="protein sequence ID" value="SFA72291.1"/>
    <property type="molecule type" value="Genomic_DNA"/>
</dbReference>
<evidence type="ECO:0000256" key="7">
    <source>
        <dbReference type="SAM" id="Phobius"/>
    </source>
</evidence>
<comment type="subcellular location">
    <subcellularLocation>
        <location evidence="1">Cell membrane</location>
        <topology evidence="1">Multi-pass membrane protein</topology>
    </subcellularLocation>
</comment>
<feature type="transmembrane region" description="Helical" evidence="7">
    <location>
        <begin position="176"/>
        <end position="203"/>
    </location>
</feature>
<feature type="transmembrane region" description="Helical" evidence="7">
    <location>
        <begin position="72"/>
        <end position="97"/>
    </location>
</feature>
<keyword evidence="4 7" id="KW-0812">Transmembrane</keyword>
<dbReference type="PANTHER" id="PTHR34229">
    <property type="entry name" value="METAL TRANSPORT PROTEIN HI_1621-RELATED"/>
    <property type="match status" value="1"/>
</dbReference>
<protein>
    <submittedName>
        <fullName evidence="8">Cobalt/nickel transport system permease protein</fullName>
    </submittedName>
</protein>
<dbReference type="GO" id="GO:0000041">
    <property type="term" value="P:transition metal ion transport"/>
    <property type="evidence" value="ECO:0007669"/>
    <property type="project" value="InterPro"/>
</dbReference>
<evidence type="ECO:0000313" key="9">
    <source>
        <dbReference type="Proteomes" id="UP000199113"/>
    </source>
</evidence>
<dbReference type="PANTHER" id="PTHR34229:SF1">
    <property type="entry name" value="METAL TRANSPORT PROTEIN HI_1621-RELATED"/>
    <property type="match status" value="1"/>
</dbReference>